<keyword evidence="1 9" id="KW-0963">Cytoplasm</keyword>
<dbReference type="PANTHER" id="PTHR43210">
    <property type="entry name" value="DETHIOBIOTIN SYNTHETASE"/>
    <property type="match status" value="1"/>
</dbReference>
<dbReference type="GO" id="GO:0009102">
    <property type="term" value="P:biotin biosynthetic process"/>
    <property type="evidence" value="ECO:0007669"/>
    <property type="project" value="UniProtKB-UniRule"/>
</dbReference>
<evidence type="ECO:0000256" key="5">
    <source>
        <dbReference type="ARBA" id="ARBA00022756"/>
    </source>
</evidence>
<keyword evidence="7 9" id="KW-0460">Magnesium</keyword>
<keyword evidence="3 9" id="KW-0479">Metal-binding</keyword>
<dbReference type="GO" id="GO:0005829">
    <property type="term" value="C:cytosol"/>
    <property type="evidence" value="ECO:0007669"/>
    <property type="project" value="TreeGrafter"/>
</dbReference>
<evidence type="ECO:0000256" key="6">
    <source>
        <dbReference type="ARBA" id="ARBA00022840"/>
    </source>
</evidence>
<keyword evidence="4 9" id="KW-0547">Nucleotide-binding</keyword>
<accession>A0A0X1U8C9</accession>
<dbReference type="Pfam" id="PF13500">
    <property type="entry name" value="AAA_26"/>
    <property type="match status" value="1"/>
</dbReference>
<feature type="binding site" evidence="9">
    <location>
        <position position="51"/>
    </location>
    <ligand>
        <name>ATP</name>
        <dbReference type="ChEBI" id="CHEBI:30616"/>
    </ligand>
</feature>
<gene>
    <name evidence="9" type="primary">bioD</name>
    <name evidence="10" type="synonym">bioD1</name>
    <name evidence="10" type="ORF">CPRO_16010</name>
    <name evidence="11" type="ORF">SAMN02745151_01414</name>
</gene>
<comment type="caution">
    <text evidence="9">Lacks conserved residue(s) required for the propagation of feature annotation.</text>
</comment>
<feature type="binding site" evidence="9">
    <location>
        <begin position="13"/>
        <end position="18"/>
    </location>
    <ligand>
        <name>ATP</name>
        <dbReference type="ChEBI" id="CHEBI:30616"/>
    </ligand>
</feature>
<keyword evidence="2 9" id="KW-0436">Ligase</keyword>
<evidence type="ECO:0000313" key="10">
    <source>
        <dbReference type="EMBL" id="AMJ41194.1"/>
    </source>
</evidence>
<keyword evidence="5 9" id="KW-0093">Biotin biosynthesis</keyword>
<dbReference type="InterPro" id="IPR027417">
    <property type="entry name" value="P-loop_NTPase"/>
</dbReference>
<comment type="cofactor">
    <cofactor evidence="9">
        <name>Mg(2+)</name>
        <dbReference type="ChEBI" id="CHEBI:18420"/>
    </cofactor>
</comment>
<dbReference type="PIRSF" id="PIRSF006755">
    <property type="entry name" value="DTB_synth"/>
    <property type="match status" value="1"/>
</dbReference>
<comment type="catalytic activity">
    <reaction evidence="8">
        <text>(7R,8S)-8-amino-7-(carboxyamino)nonanoate + ATP = (4R,5S)-dethiobiotin + ADP + phosphate + H(+)</text>
        <dbReference type="Rhea" id="RHEA:63684"/>
        <dbReference type="ChEBI" id="CHEBI:15378"/>
        <dbReference type="ChEBI" id="CHEBI:30616"/>
        <dbReference type="ChEBI" id="CHEBI:43474"/>
        <dbReference type="ChEBI" id="CHEBI:149470"/>
        <dbReference type="ChEBI" id="CHEBI:149473"/>
        <dbReference type="ChEBI" id="CHEBI:456216"/>
    </reaction>
</comment>
<dbReference type="EMBL" id="CP014223">
    <property type="protein sequence ID" value="AMJ41194.1"/>
    <property type="molecule type" value="Genomic_DNA"/>
</dbReference>
<evidence type="ECO:0000256" key="1">
    <source>
        <dbReference type="ARBA" id="ARBA00022490"/>
    </source>
</evidence>
<proteinExistence type="inferred from homology"/>
<sequence>MGKGIFITGTGTDIGKTYVAALLIKKMRDMGMNTGYYKGVLSGAKNISESDAGYVNDLAQIGQEPETLVSYLYKDAVSPHLASKLKGNPVELNQIKRDFIHVSEKYDYVVVEGSGGIVCPIRYDDEAHIFLEDIIKNLELDTLIVANAGLGTINAVVLTVEYMRQKNIGIKGIIMNHYTGTILQKDNIKMIEALTGLTVISLVAPNDEELTIDPTMLSEIFKEK</sequence>
<evidence type="ECO:0000256" key="9">
    <source>
        <dbReference type="HAMAP-Rule" id="MF_00336"/>
    </source>
</evidence>
<dbReference type="CDD" id="cd03109">
    <property type="entry name" value="DTBS"/>
    <property type="match status" value="1"/>
</dbReference>
<dbReference type="GO" id="GO:0004141">
    <property type="term" value="F:dethiobiotin synthase activity"/>
    <property type="evidence" value="ECO:0007669"/>
    <property type="project" value="UniProtKB-UniRule"/>
</dbReference>
<keyword evidence="6 9" id="KW-0067">ATP-binding</keyword>
<comment type="catalytic activity">
    <reaction evidence="9">
        <text>(7R,8S)-7,8-diammoniononanoate + CO2 + ATP = (4R,5S)-dethiobiotin + ADP + phosphate + 3 H(+)</text>
        <dbReference type="Rhea" id="RHEA:15805"/>
        <dbReference type="ChEBI" id="CHEBI:15378"/>
        <dbReference type="ChEBI" id="CHEBI:16526"/>
        <dbReference type="ChEBI" id="CHEBI:30616"/>
        <dbReference type="ChEBI" id="CHEBI:43474"/>
        <dbReference type="ChEBI" id="CHEBI:149469"/>
        <dbReference type="ChEBI" id="CHEBI:149473"/>
        <dbReference type="ChEBI" id="CHEBI:456216"/>
        <dbReference type="EC" id="6.3.3.3"/>
    </reaction>
</comment>
<dbReference type="Proteomes" id="UP000068026">
    <property type="component" value="Chromosome"/>
</dbReference>
<feature type="binding site" evidence="9">
    <location>
        <position position="42"/>
    </location>
    <ligand>
        <name>substrate</name>
    </ligand>
</feature>
<evidence type="ECO:0000256" key="8">
    <source>
        <dbReference type="ARBA" id="ARBA00047386"/>
    </source>
</evidence>
<evidence type="ECO:0000256" key="2">
    <source>
        <dbReference type="ARBA" id="ARBA00022598"/>
    </source>
</evidence>
<evidence type="ECO:0000313" key="12">
    <source>
        <dbReference type="Proteomes" id="UP000068026"/>
    </source>
</evidence>
<dbReference type="Proteomes" id="UP000184204">
    <property type="component" value="Unassembled WGS sequence"/>
</dbReference>
<dbReference type="KEGG" id="cpro:CPRO_16010"/>
<dbReference type="HAMAP" id="MF_00336">
    <property type="entry name" value="BioD"/>
    <property type="match status" value="1"/>
</dbReference>
<dbReference type="InterPro" id="IPR004472">
    <property type="entry name" value="DTB_synth_BioD"/>
</dbReference>
<protein>
    <recommendedName>
        <fullName evidence="9">ATP-dependent dethiobiotin synthetase BioD</fullName>
        <ecNumber evidence="9">6.3.3.3</ecNumber>
    </recommendedName>
    <alternativeName>
        <fullName evidence="9">DTB synthetase</fullName>
        <shortName evidence="9">DTBS</shortName>
    </alternativeName>
    <alternativeName>
        <fullName evidence="9">Dethiobiotin synthase</fullName>
    </alternativeName>
</protein>
<feature type="binding site" evidence="9">
    <location>
        <position position="17"/>
    </location>
    <ligand>
        <name>Mg(2+)</name>
        <dbReference type="ChEBI" id="CHEBI:18420"/>
    </ligand>
</feature>
<organism evidence="11 13">
    <name type="scientific">Anaerotignum propionicum DSM 1682</name>
    <dbReference type="NCBI Taxonomy" id="991789"/>
    <lineage>
        <taxon>Bacteria</taxon>
        <taxon>Bacillati</taxon>
        <taxon>Bacillota</taxon>
        <taxon>Clostridia</taxon>
        <taxon>Lachnospirales</taxon>
        <taxon>Anaerotignaceae</taxon>
        <taxon>Anaerotignum</taxon>
    </lineage>
</organism>
<dbReference type="PANTHER" id="PTHR43210:SF2">
    <property type="entry name" value="ATP-DEPENDENT DETHIOBIOTIN SYNTHETASE BIOD 2"/>
    <property type="match status" value="1"/>
</dbReference>
<comment type="function">
    <text evidence="9">Catalyzes a mechanistically unusual reaction, the ATP-dependent insertion of CO2 between the N7 and N8 nitrogen atoms of 7,8-diaminopelargonic acid (DAPA, also called 7,8-diammoniononanoate) to form a ureido ring.</text>
</comment>
<dbReference type="EMBL" id="FQUA01000004">
    <property type="protein sequence ID" value="SHE65624.1"/>
    <property type="molecule type" value="Genomic_DNA"/>
</dbReference>
<reference evidence="11" key="3">
    <citation type="submission" date="2016-11" db="EMBL/GenBank/DDBJ databases">
        <authorList>
            <person name="Varghese N."/>
            <person name="Submissions S."/>
        </authorList>
    </citation>
    <scope>NUCLEOTIDE SEQUENCE</scope>
    <source>
        <strain evidence="11">DSM 1682</strain>
    </source>
</reference>
<evidence type="ECO:0000313" key="13">
    <source>
        <dbReference type="Proteomes" id="UP000184204"/>
    </source>
</evidence>
<dbReference type="SUPFAM" id="SSF52540">
    <property type="entry name" value="P-loop containing nucleoside triphosphate hydrolases"/>
    <property type="match status" value="1"/>
</dbReference>
<feature type="binding site" evidence="9">
    <location>
        <position position="206"/>
    </location>
    <ligand>
        <name>ATP</name>
        <dbReference type="ChEBI" id="CHEBI:30616"/>
    </ligand>
</feature>
<reference evidence="12" key="2">
    <citation type="submission" date="2016-01" db="EMBL/GenBank/DDBJ databases">
        <authorList>
            <person name="Poehlein A."/>
            <person name="Schlien K."/>
            <person name="Gottschalk G."/>
            <person name="Buckel W."/>
            <person name="Daniel R."/>
        </authorList>
    </citation>
    <scope>NUCLEOTIDE SEQUENCE [LARGE SCALE GENOMIC DNA]</scope>
    <source>
        <strain evidence="12">X2</strain>
    </source>
</reference>
<name>A0A0X1U8C9_ANAPI</name>
<dbReference type="RefSeq" id="WP_066049983.1">
    <property type="nucleotide sequence ID" value="NZ_CP014223.1"/>
</dbReference>
<dbReference type="GO" id="GO:0000287">
    <property type="term" value="F:magnesium ion binding"/>
    <property type="evidence" value="ECO:0007669"/>
    <property type="project" value="UniProtKB-UniRule"/>
</dbReference>
<feature type="binding site" evidence="9">
    <location>
        <position position="112"/>
    </location>
    <ligand>
        <name>Mg(2+)</name>
        <dbReference type="ChEBI" id="CHEBI:18420"/>
    </ligand>
</feature>
<comment type="subcellular location">
    <subcellularLocation>
        <location evidence="9">Cytoplasm</location>
    </subcellularLocation>
</comment>
<dbReference type="OrthoDB" id="9802097at2"/>
<dbReference type="GO" id="GO:0005524">
    <property type="term" value="F:ATP binding"/>
    <property type="evidence" value="ECO:0007669"/>
    <property type="project" value="UniProtKB-UniRule"/>
</dbReference>
<dbReference type="NCBIfam" id="TIGR00347">
    <property type="entry name" value="bioD"/>
    <property type="match status" value="1"/>
</dbReference>
<evidence type="ECO:0000313" key="11">
    <source>
        <dbReference type="EMBL" id="SHE65624.1"/>
    </source>
</evidence>
<reference evidence="13" key="4">
    <citation type="submission" date="2016-11" db="EMBL/GenBank/DDBJ databases">
        <authorList>
            <person name="Jaros S."/>
            <person name="Januszkiewicz K."/>
            <person name="Wedrychowicz H."/>
        </authorList>
    </citation>
    <scope>NUCLEOTIDE SEQUENCE [LARGE SCALE GENOMIC DNA]</scope>
    <source>
        <strain evidence="13">DSM 1682</strain>
    </source>
</reference>
<dbReference type="EC" id="6.3.3.3" evidence="9"/>
<evidence type="ECO:0000256" key="7">
    <source>
        <dbReference type="ARBA" id="ARBA00022842"/>
    </source>
</evidence>
<reference evidence="10 12" key="1">
    <citation type="journal article" date="2016" name="Genome Announc.">
        <title>Complete Genome Sequence of the Amino Acid-Fermenting Clostridium propionicum X2 (DSM 1682).</title>
        <authorList>
            <person name="Poehlein A."/>
            <person name="Schlien K."/>
            <person name="Chowdhury N.P."/>
            <person name="Gottschalk G."/>
            <person name="Buckel W."/>
            <person name="Daniel R."/>
        </authorList>
    </citation>
    <scope>NUCLEOTIDE SEQUENCE [LARGE SCALE GENOMIC DNA]</scope>
    <source>
        <strain evidence="10 12">X2</strain>
    </source>
</reference>
<dbReference type="Gene3D" id="3.40.50.300">
    <property type="entry name" value="P-loop containing nucleotide triphosphate hydrolases"/>
    <property type="match status" value="1"/>
</dbReference>
<dbReference type="AlphaFoldDB" id="A0A0X1U8C9"/>
<comment type="pathway">
    <text evidence="9">Cofactor biosynthesis; biotin biosynthesis; biotin from 7,8-diaminononanoate: step 1/2.</text>
</comment>
<comment type="subunit">
    <text evidence="9">Homodimer.</text>
</comment>
<feature type="active site" evidence="9">
    <location>
        <position position="38"/>
    </location>
</feature>
<keyword evidence="12" id="KW-1185">Reference proteome</keyword>
<feature type="binding site" evidence="9">
    <location>
        <begin position="112"/>
        <end position="115"/>
    </location>
    <ligand>
        <name>ATP</name>
        <dbReference type="ChEBI" id="CHEBI:30616"/>
    </ligand>
</feature>
<feature type="binding site" evidence="9">
    <location>
        <begin position="176"/>
        <end position="177"/>
    </location>
    <ligand>
        <name>ATP</name>
        <dbReference type="ChEBI" id="CHEBI:30616"/>
    </ligand>
</feature>
<comment type="similarity">
    <text evidence="9">Belongs to the dethiobiotin synthetase family.</text>
</comment>
<evidence type="ECO:0000256" key="4">
    <source>
        <dbReference type="ARBA" id="ARBA00022741"/>
    </source>
</evidence>
<evidence type="ECO:0000256" key="3">
    <source>
        <dbReference type="ARBA" id="ARBA00022723"/>
    </source>
</evidence>
<feature type="binding site" evidence="9">
    <location>
        <position position="51"/>
    </location>
    <ligand>
        <name>Mg(2+)</name>
        <dbReference type="ChEBI" id="CHEBI:18420"/>
    </ligand>
</feature>